<dbReference type="PATRIC" id="fig|29488.15.peg.218"/>
<evidence type="ECO:0000313" key="2">
    <source>
        <dbReference type="Proteomes" id="UP000092665"/>
    </source>
</evidence>
<dbReference type="EMBL" id="LOIC01000005">
    <property type="protein sequence ID" value="OCA56807.1"/>
    <property type="molecule type" value="Genomic_DNA"/>
</dbReference>
<keyword evidence="2" id="KW-1185">Reference proteome</keyword>
<accession>A0A1B8YP39</accession>
<reference evidence="2" key="1">
    <citation type="submission" date="2015-11" db="EMBL/GenBank/DDBJ databases">
        <authorList>
            <person name="Tobias N.J."/>
            <person name="Mishra B."/>
            <person name="Gupta D.K."/>
            <person name="Thines M."/>
            <person name="Stinear T.P."/>
            <person name="Bode H.B."/>
        </authorList>
    </citation>
    <scope>NUCLEOTIDE SEQUENCE [LARGE SCALE GENOMIC DNA]</scope>
    <source>
        <strain evidence="2">PB45.5</strain>
    </source>
</reference>
<protein>
    <submittedName>
        <fullName evidence="1">Caudovirales tail fiber assembly protein</fullName>
    </submittedName>
</protein>
<name>A0A1B8YP39_9GAMM</name>
<evidence type="ECO:0000313" key="1">
    <source>
        <dbReference type="EMBL" id="OCA56807.1"/>
    </source>
</evidence>
<dbReference type="InterPro" id="IPR003458">
    <property type="entry name" value="Phage_T4_Gp38_tail_assem"/>
</dbReference>
<dbReference type="AlphaFoldDB" id="A0A1B8YP39"/>
<sequence length="147" mass="16531">MVRSGVLIMYYYSATTNAFYPIEWKQDYINAGSFPNDAVKVDEAVFIEFAGSIPPEGKYRIAGKNGLPEWADIPPPTKEELQQQAKLQKQQLIAEATNQIAPLQDAIDLNMANDEEKAQLVAWKKYQISLSRIDVTSAPDISWPKKP</sequence>
<gene>
    <name evidence="1" type="ORF">Phpb_00192</name>
</gene>
<proteinExistence type="predicted"/>
<dbReference type="InterPro" id="IPR051220">
    <property type="entry name" value="TFA_Chaperone"/>
</dbReference>
<dbReference type="Proteomes" id="UP000092665">
    <property type="component" value="Unassembled WGS sequence"/>
</dbReference>
<dbReference type="PANTHER" id="PTHR34413">
    <property type="entry name" value="PROPHAGE TAIL FIBER ASSEMBLY PROTEIN HOMOLOG TFAE-RELATED-RELATED"/>
    <property type="match status" value="1"/>
</dbReference>
<comment type="caution">
    <text evidence="1">The sequence shown here is derived from an EMBL/GenBank/DDBJ whole genome shotgun (WGS) entry which is preliminary data.</text>
</comment>
<organism evidence="1 2">
    <name type="scientific">Photorhabdus namnaonensis</name>
    <dbReference type="NCBI Taxonomy" id="1851568"/>
    <lineage>
        <taxon>Bacteria</taxon>
        <taxon>Pseudomonadati</taxon>
        <taxon>Pseudomonadota</taxon>
        <taxon>Gammaproteobacteria</taxon>
        <taxon>Enterobacterales</taxon>
        <taxon>Morganellaceae</taxon>
        <taxon>Photorhabdus</taxon>
    </lineage>
</organism>
<dbReference type="PANTHER" id="PTHR34413:SF1">
    <property type="entry name" value="CYTOPLASMIC PROTEIN"/>
    <property type="match status" value="1"/>
</dbReference>
<dbReference type="Pfam" id="PF02413">
    <property type="entry name" value="Caudo_TAP"/>
    <property type="match status" value="1"/>
</dbReference>